<dbReference type="Proteomes" id="UP000266915">
    <property type="component" value="Unassembled WGS sequence"/>
</dbReference>
<gene>
    <name evidence="2" type="ORF">EDD42_2332</name>
</gene>
<organism evidence="2 3">
    <name type="scientific">Plantibacter flavus</name>
    <dbReference type="NCBI Taxonomy" id="150123"/>
    <lineage>
        <taxon>Bacteria</taxon>
        <taxon>Bacillati</taxon>
        <taxon>Actinomycetota</taxon>
        <taxon>Actinomycetes</taxon>
        <taxon>Micrococcales</taxon>
        <taxon>Microbacteriaceae</taxon>
        <taxon>Plantibacter</taxon>
    </lineage>
</organism>
<name>A0A3N2C4Q9_9MICO</name>
<keyword evidence="1" id="KW-1133">Transmembrane helix</keyword>
<comment type="caution">
    <text evidence="2">The sequence shown here is derived from an EMBL/GenBank/DDBJ whole genome shotgun (WGS) entry which is preliminary data.</text>
</comment>
<evidence type="ECO:0000313" key="2">
    <source>
        <dbReference type="EMBL" id="ROR82244.1"/>
    </source>
</evidence>
<proteinExistence type="predicted"/>
<evidence type="ECO:0000313" key="3">
    <source>
        <dbReference type="Proteomes" id="UP000266915"/>
    </source>
</evidence>
<dbReference type="EMBL" id="RKHL01000001">
    <property type="protein sequence ID" value="ROR82244.1"/>
    <property type="molecule type" value="Genomic_DNA"/>
</dbReference>
<keyword evidence="1" id="KW-0812">Transmembrane</keyword>
<reference evidence="2 3" key="1">
    <citation type="submission" date="2018-11" db="EMBL/GenBank/DDBJ databases">
        <title>Sequencing the genomes of 1000 actinobacteria strains.</title>
        <authorList>
            <person name="Klenk H.-P."/>
        </authorList>
    </citation>
    <scope>NUCLEOTIDE SEQUENCE [LARGE SCALE GENOMIC DNA]</scope>
    <source>
        <strain evidence="2 3">DSM 14012</strain>
    </source>
</reference>
<protein>
    <submittedName>
        <fullName evidence="2">Uncharacterized protein</fullName>
    </submittedName>
</protein>
<evidence type="ECO:0000256" key="1">
    <source>
        <dbReference type="SAM" id="Phobius"/>
    </source>
</evidence>
<accession>A0A3N2C4Q9</accession>
<dbReference type="AlphaFoldDB" id="A0A3N2C4Q9"/>
<keyword evidence="1" id="KW-0472">Membrane</keyword>
<feature type="transmembrane region" description="Helical" evidence="1">
    <location>
        <begin position="121"/>
        <end position="142"/>
    </location>
</feature>
<keyword evidence="3" id="KW-1185">Reference proteome</keyword>
<sequence length="144" mass="15702">MIFHMSDASGGRIVEHFPIVPPPVPTWRVDPGGSAGWGFVDPLAPPRRVVDEAAEGCVASTDRPGATPLPTGPMIAPRPMPVEVLVDRRPPPDFPRWLREPVERVTVPIGRSVLRFGRSRFANSPAMFLLVFMALGTAIFIATR</sequence>